<name>A0A1I3GEV8_9RHOB</name>
<protein>
    <submittedName>
        <fullName evidence="2">Uncharacterized protein</fullName>
    </submittedName>
</protein>
<proteinExistence type="predicted"/>
<dbReference type="AlphaFoldDB" id="A0A1I3GEV8"/>
<dbReference type="STRING" id="1114924.SAMN05216258_105126"/>
<evidence type="ECO:0000256" key="1">
    <source>
        <dbReference type="SAM" id="SignalP"/>
    </source>
</evidence>
<keyword evidence="1" id="KW-0732">Signal</keyword>
<evidence type="ECO:0000313" key="3">
    <source>
        <dbReference type="Proteomes" id="UP000199377"/>
    </source>
</evidence>
<reference evidence="2 3" key="1">
    <citation type="submission" date="2016-10" db="EMBL/GenBank/DDBJ databases">
        <authorList>
            <person name="de Groot N.N."/>
        </authorList>
    </citation>
    <scope>NUCLEOTIDE SEQUENCE [LARGE SCALE GENOMIC DNA]</scope>
    <source>
        <strain evidence="2 3">CGMCC 1.11030</strain>
    </source>
</reference>
<feature type="chain" id="PRO_5011647206" evidence="1">
    <location>
        <begin position="25"/>
        <end position="183"/>
    </location>
</feature>
<dbReference type="EMBL" id="FOQH01000005">
    <property type="protein sequence ID" value="SFI21973.1"/>
    <property type="molecule type" value="Genomic_DNA"/>
</dbReference>
<gene>
    <name evidence="2" type="ORF">SAMN05216258_105126</name>
</gene>
<feature type="signal peptide" evidence="1">
    <location>
        <begin position="1"/>
        <end position="24"/>
    </location>
</feature>
<dbReference type="PROSITE" id="PS51257">
    <property type="entry name" value="PROKAR_LIPOPROTEIN"/>
    <property type="match status" value="1"/>
</dbReference>
<organism evidence="2 3">
    <name type="scientific">Albimonas pacifica</name>
    <dbReference type="NCBI Taxonomy" id="1114924"/>
    <lineage>
        <taxon>Bacteria</taxon>
        <taxon>Pseudomonadati</taxon>
        <taxon>Pseudomonadota</taxon>
        <taxon>Alphaproteobacteria</taxon>
        <taxon>Rhodobacterales</taxon>
        <taxon>Paracoccaceae</taxon>
        <taxon>Albimonas</taxon>
    </lineage>
</organism>
<accession>A0A1I3GEV8</accession>
<dbReference type="InterPro" id="IPR021242">
    <property type="entry name" value="DUF2799"/>
</dbReference>
<sequence>MTAIRRFRPALSSALPLAAGLALALAGCSSAPEGRQAALSGTGGDCASVDWNAQGVEDAMAGRSPASGLARLSGCPRLVDPDGAQDAYMAGHDEGRGAYCSPENGARLGRRRVSPTLDCPDPLAGPFQAAYAAGLQQPAEALPEEEELDERRDRSGVRVRPYLSVGVGSGGWSGASWGIGLLF</sequence>
<dbReference type="RefSeq" id="WP_177236226.1">
    <property type="nucleotide sequence ID" value="NZ_FOQH01000005.1"/>
</dbReference>
<dbReference type="Pfam" id="PF10973">
    <property type="entry name" value="DUF2799"/>
    <property type="match status" value="1"/>
</dbReference>
<keyword evidence="3" id="KW-1185">Reference proteome</keyword>
<dbReference type="Proteomes" id="UP000199377">
    <property type="component" value="Unassembled WGS sequence"/>
</dbReference>
<evidence type="ECO:0000313" key="2">
    <source>
        <dbReference type="EMBL" id="SFI21973.1"/>
    </source>
</evidence>